<evidence type="ECO:0000313" key="2">
    <source>
        <dbReference type="Proteomes" id="UP000250235"/>
    </source>
</evidence>
<dbReference type="Proteomes" id="UP000250235">
    <property type="component" value="Unassembled WGS sequence"/>
</dbReference>
<proteinExistence type="predicted"/>
<keyword evidence="2" id="KW-1185">Reference proteome</keyword>
<gene>
    <name evidence="1" type="ORF">F511_18004</name>
</gene>
<dbReference type="OrthoDB" id="1733307at2759"/>
<dbReference type="EMBL" id="KQ986362">
    <property type="protein sequence ID" value="KZV58688.1"/>
    <property type="molecule type" value="Genomic_DNA"/>
</dbReference>
<name>A0A2Z7DFK3_9LAMI</name>
<organism evidence="1 2">
    <name type="scientific">Dorcoceras hygrometricum</name>
    <dbReference type="NCBI Taxonomy" id="472368"/>
    <lineage>
        <taxon>Eukaryota</taxon>
        <taxon>Viridiplantae</taxon>
        <taxon>Streptophyta</taxon>
        <taxon>Embryophyta</taxon>
        <taxon>Tracheophyta</taxon>
        <taxon>Spermatophyta</taxon>
        <taxon>Magnoliopsida</taxon>
        <taxon>eudicotyledons</taxon>
        <taxon>Gunneridae</taxon>
        <taxon>Pentapetalae</taxon>
        <taxon>asterids</taxon>
        <taxon>lamiids</taxon>
        <taxon>Lamiales</taxon>
        <taxon>Gesneriaceae</taxon>
        <taxon>Didymocarpoideae</taxon>
        <taxon>Trichosporeae</taxon>
        <taxon>Loxocarpinae</taxon>
        <taxon>Dorcoceras</taxon>
    </lineage>
</organism>
<sequence>MAYVILSVNRYLAIGFKQCNISLATGTKCNTQNAAFPLNQTTSLLISDWSSNQTRVVSSITLTISCLLPAATITSATTARRNTRRHALYLPTAVDVGIEKVTVDRYRNSEVQQELYDTVNKRRMMSTDMSAVTAFFVVLLGVHLERGSVIGEDYDDWKIRMQAHLAALDDEMWVVLTEGPLKIMKPNLAFAISNASLNSLRRPDMSIQVKIKRKQT</sequence>
<accession>A0A2Z7DFK3</accession>
<dbReference type="AlphaFoldDB" id="A0A2Z7DFK3"/>
<evidence type="ECO:0000313" key="1">
    <source>
        <dbReference type="EMBL" id="KZV58688.1"/>
    </source>
</evidence>
<reference evidence="1 2" key="1">
    <citation type="journal article" date="2015" name="Proc. Natl. Acad. Sci. U.S.A.">
        <title>The resurrection genome of Boea hygrometrica: A blueprint for survival of dehydration.</title>
        <authorList>
            <person name="Xiao L."/>
            <person name="Yang G."/>
            <person name="Zhang L."/>
            <person name="Yang X."/>
            <person name="Zhao S."/>
            <person name="Ji Z."/>
            <person name="Zhou Q."/>
            <person name="Hu M."/>
            <person name="Wang Y."/>
            <person name="Chen M."/>
            <person name="Xu Y."/>
            <person name="Jin H."/>
            <person name="Xiao X."/>
            <person name="Hu G."/>
            <person name="Bao F."/>
            <person name="Hu Y."/>
            <person name="Wan P."/>
            <person name="Li L."/>
            <person name="Deng X."/>
            <person name="Kuang T."/>
            <person name="Xiang C."/>
            <person name="Zhu J.K."/>
            <person name="Oliver M.J."/>
            <person name="He Y."/>
        </authorList>
    </citation>
    <scope>NUCLEOTIDE SEQUENCE [LARGE SCALE GENOMIC DNA]</scope>
    <source>
        <strain evidence="2">cv. XS01</strain>
    </source>
</reference>
<protein>
    <submittedName>
        <fullName evidence="1">Uncharacterized protein</fullName>
    </submittedName>
</protein>